<comment type="subcellular location">
    <subcellularLocation>
        <location evidence="1">Membrane</location>
        <topology evidence="1">Multi-pass membrane protein</topology>
    </subcellularLocation>
</comment>
<dbReference type="GO" id="GO:0022857">
    <property type="term" value="F:transmembrane transporter activity"/>
    <property type="evidence" value="ECO:0007669"/>
    <property type="project" value="InterPro"/>
</dbReference>
<dbReference type="PANTHER" id="PTHR23507:SF1">
    <property type="entry name" value="FI18259P1-RELATED"/>
    <property type="match status" value="1"/>
</dbReference>
<feature type="transmembrane region" description="Helical" evidence="6">
    <location>
        <begin position="816"/>
        <end position="838"/>
    </location>
</feature>
<organism evidence="7 8">
    <name type="scientific">Operophtera brumata</name>
    <name type="common">Winter moth</name>
    <name type="synonym">Phalaena brumata</name>
    <dbReference type="NCBI Taxonomy" id="104452"/>
    <lineage>
        <taxon>Eukaryota</taxon>
        <taxon>Metazoa</taxon>
        <taxon>Ecdysozoa</taxon>
        <taxon>Arthropoda</taxon>
        <taxon>Hexapoda</taxon>
        <taxon>Insecta</taxon>
        <taxon>Pterygota</taxon>
        <taxon>Neoptera</taxon>
        <taxon>Endopterygota</taxon>
        <taxon>Lepidoptera</taxon>
        <taxon>Glossata</taxon>
        <taxon>Ditrysia</taxon>
        <taxon>Geometroidea</taxon>
        <taxon>Geometridae</taxon>
        <taxon>Larentiinae</taxon>
        <taxon>Operophtera</taxon>
    </lineage>
</organism>
<feature type="transmembrane region" description="Helical" evidence="6">
    <location>
        <begin position="952"/>
        <end position="970"/>
    </location>
</feature>
<feature type="transmembrane region" description="Helical" evidence="6">
    <location>
        <begin position="454"/>
        <end position="474"/>
    </location>
</feature>
<evidence type="ECO:0000256" key="4">
    <source>
        <dbReference type="ARBA" id="ARBA00023136"/>
    </source>
</evidence>
<protein>
    <submittedName>
        <fullName evidence="7">Putative adenylate cyclase</fullName>
    </submittedName>
</protein>
<keyword evidence="2 6" id="KW-0812">Transmembrane</keyword>
<dbReference type="EMBL" id="JTDY01006280">
    <property type="protein sequence ID" value="KOB66145.1"/>
    <property type="molecule type" value="Genomic_DNA"/>
</dbReference>
<keyword evidence="8" id="KW-1185">Reference proteome</keyword>
<feature type="region of interest" description="Disordered" evidence="5">
    <location>
        <begin position="576"/>
        <end position="603"/>
    </location>
</feature>
<feature type="transmembrane region" description="Helical" evidence="6">
    <location>
        <begin position="423"/>
        <end position="442"/>
    </location>
</feature>
<keyword evidence="4 6" id="KW-0472">Membrane</keyword>
<evidence type="ECO:0000256" key="1">
    <source>
        <dbReference type="ARBA" id="ARBA00004141"/>
    </source>
</evidence>
<dbReference type="PANTHER" id="PTHR23507">
    <property type="entry name" value="ZGC:174356"/>
    <property type="match status" value="1"/>
</dbReference>
<dbReference type="InterPro" id="IPR036259">
    <property type="entry name" value="MFS_trans_sf"/>
</dbReference>
<evidence type="ECO:0000256" key="3">
    <source>
        <dbReference type="ARBA" id="ARBA00022989"/>
    </source>
</evidence>
<feature type="transmembrane region" description="Helical" evidence="6">
    <location>
        <begin position="387"/>
        <end position="403"/>
    </location>
</feature>
<feature type="transmembrane region" description="Helical" evidence="6">
    <location>
        <begin position="756"/>
        <end position="777"/>
    </location>
</feature>
<reference evidence="7 8" key="1">
    <citation type="journal article" date="2015" name="Genome Biol. Evol.">
        <title>The genome of winter moth (Operophtera brumata) provides a genomic perspective on sexual dimorphism and phenology.</title>
        <authorList>
            <person name="Derks M.F."/>
            <person name="Smit S."/>
            <person name="Salis L."/>
            <person name="Schijlen E."/>
            <person name="Bossers A."/>
            <person name="Mateman C."/>
            <person name="Pijl A.S."/>
            <person name="de Ridder D."/>
            <person name="Groenen M.A."/>
            <person name="Visser M.E."/>
            <person name="Megens H.J."/>
        </authorList>
    </citation>
    <scope>NUCLEOTIDE SEQUENCE [LARGE SCALE GENOMIC DNA]</scope>
    <source>
        <strain evidence="7">WM2013NL</strain>
        <tissue evidence="7">Head and thorax</tissue>
    </source>
</reference>
<dbReference type="Pfam" id="PF07690">
    <property type="entry name" value="MFS_1"/>
    <property type="match status" value="2"/>
</dbReference>
<sequence>MTNEEKETSMSGVEYRMPTPLNLDNIDELYPQWKRFQSSFKIFIVASGLNKVTETRKAAIFLNCIGQPAQELYHNILITSENEKKLEEVIDIFEDYFKPKILNLHREIMVPAEEQPLKKTKEENANKKKTFREKIAYIKDNITVEPVLACYVVPGVLARLATQNLNLDKACRVNKNYGDIVCDALIARQGNMYLKEELAVQELIAAMESWKNVLLTAIPSFLILFLGAWSDRTGKRKICILLPIFGDLLMCLSNMLNAYFFYELPVEITMFFEAFFPAITGGWITTYMGAFAYISDASTEESRTFRVGIANLCLTAGGPIGSVLSGVLLKHIGYYGVFSLSSLLYIISIKDPSNVRGFLKSFFDLQHVKDTLTVAFKKGPNHRRAKSILVLASIAFIYGPSYGEYTVRYLFTRYRFNWDALKYSFYSTFYICIHSLGALISISLFSHRLKWDDSVLGLISSISKVIGALATGFARNSKEMYIAVAVEMFNATSFTALRSISSKLCTSDELGKMTSIFNLMEVLTSMVFGPIYSWIYMFTLKFDAGIIYYVSTVLTIPNLVIFGWFYIQHKKSSNKKADETTDTEKKMSSSPEKKPEEQPLKEENLYKHELENKGFIEKLKYIKSSITVEPILAGLIIPSMLARLAIQNLNLDKACRVKKAFGDEICDALIERRGNTSYEGEVQAIISNIESWKSIIQTAIPTILVIFMGAWSDRTGNRKICILLPILGEFMVCLTNILSTYFFYDISVEVTMFLEALFPAVTGGWVMVYLGVFSYISDITDEESRTFRVGLVNLCMTAGIPLGTALSGILLKLWGYYGIFALSGSIYITTFLYGLVYLKSNTKPNCNLKDKPKPITCCEVATLVKETGDVAFKKRESNMRKKIILTLLVVAIVYGPNHGERIVTYMFVRYRLKWDALRYSLYSTYSIITHSMGALFSISVFSKRWGFHDSMLCLISIVSKLAGSILIAFVKTDFHMFMVPIVEILNATTFTSLRSMASKLVPSEEMGE</sequence>
<feature type="transmembrane region" description="Helical" evidence="6">
    <location>
        <begin position="241"/>
        <end position="262"/>
    </location>
</feature>
<evidence type="ECO:0000256" key="2">
    <source>
        <dbReference type="ARBA" id="ARBA00022692"/>
    </source>
</evidence>
<dbReference type="Proteomes" id="UP000037510">
    <property type="component" value="Unassembled WGS sequence"/>
</dbReference>
<evidence type="ECO:0000313" key="8">
    <source>
        <dbReference type="Proteomes" id="UP000037510"/>
    </source>
</evidence>
<feature type="transmembrane region" description="Helical" evidence="6">
    <location>
        <begin position="518"/>
        <end position="540"/>
    </location>
</feature>
<feature type="transmembrane region" description="Helical" evidence="6">
    <location>
        <begin position="546"/>
        <end position="567"/>
    </location>
</feature>
<dbReference type="SUPFAM" id="SSF103473">
    <property type="entry name" value="MFS general substrate transporter"/>
    <property type="match status" value="2"/>
</dbReference>
<dbReference type="Gene3D" id="1.20.1250.20">
    <property type="entry name" value="MFS general substrate transporter like domains"/>
    <property type="match status" value="2"/>
</dbReference>
<feature type="transmembrane region" description="Helical" evidence="6">
    <location>
        <begin position="723"/>
        <end position="744"/>
    </location>
</feature>
<proteinExistence type="predicted"/>
<evidence type="ECO:0000256" key="6">
    <source>
        <dbReference type="SAM" id="Phobius"/>
    </source>
</evidence>
<feature type="transmembrane region" description="Helical" evidence="6">
    <location>
        <begin position="883"/>
        <end position="899"/>
    </location>
</feature>
<name>A0A0L7KST7_OPEBR</name>
<dbReference type="AlphaFoldDB" id="A0A0L7KST7"/>
<feature type="transmembrane region" description="Helical" evidence="6">
    <location>
        <begin position="789"/>
        <end position="810"/>
    </location>
</feature>
<evidence type="ECO:0000313" key="7">
    <source>
        <dbReference type="EMBL" id="KOB66145.1"/>
    </source>
</evidence>
<feature type="transmembrane region" description="Helical" evidence="6">
    <location>
        <begin position="307"/>
        <end position="326"/>
    </location>
</feature>
<accession>A0A0L7KST7</accession>
<keyword evidence="3 6" id="KW-1133">Transmembrane helix</keyword>
<dbReference type="GO" id="GO:0016020">
    <property type="term" value="C:membrane"/>
    <property type="evidence" value="ECO:0007669"/>
    <property type="project" value="UniProtKB-SubCell"/>
</dbReference>
<dbReference type="InterPro" id="IPR011701">
    <property type="entry name" value="MFS"/>
</dbReference>
<feature type="transmembrane region" description="Helical" evidence="6">
    <location>
        <begin position="919"/>
        <end position="940"/>
    </location>
</feature>
<gene>
    <name evidence="7" type="ORF">OBRU01_21697</name>
</gene>
<evidence type="ECO:0000256" key="5">
    <source>
        <dbReference type="SAM" id="MobiDB-lite"/>
    </source>
</evidence>
<comment type="caution">
    <text evidence="7">The sequence shown here is derived from an EMBL/GenBank/DDBJ whole genome shotgun (WGS) entry which is preliminary data.</text>
</comment>
<feature type="transmembrane region" description="Helical" evidence="6">
    <location>
        <begin position="274"/>
        <end position="295"/>
    </location>
</feature>